<evidence type="ECO:0000313" key="7">
    <source>
        <dbReference type="Proteomes" id="UP000663877"/>
    </source>
</evidence>
<accession>A0A815VRW7</accession>
<dbReference type="Proteomes" id="UP000663832">
    <property type="component" value="Unassembled WGS sequence"/>
</dbReference>
<dbReference type="Proteomes" id="UP000663877">
    <property type="component" value="Unassembled WGS sequence"/>
</dbReference>
<dbReference type="SUPFAM" id="SSF48508">
    <property type="entry name" value="Nuclear receptor ligand-binding domain"/>
    <property type="match status" value="1"/>
</dbReference>
<evidence type="ECO:0000313" key="5">
    <source>
        <dbReference type="EMBL" id="CAF1656559.1"/>
    </source>
</evidence>
<reference evidence="4" key="1">
    <citation type="submission" date="2021-02" db="EMBL/GenBank/DDBJ databases">
        <authorList>
            <person name="Nowell W R."/>
        </authorList>
    </citation>
    <scope>NUCLEOTIDE SEQUENCE</scope>
</reference>
<keyword evidence="3" id="KW-0675">Receptor</keyword>
<dbReference type="OrthoDB" id="10043536at2759"/>
<proteinExistence type="predicted"/>
<evidence type="ECO:0000256" key="2">
    <source>
        <dbReference type="ARBA" id="ARBA00023163"/>
    </source>
</evidence>
<keyword evidence="2" id="KW-0804">Transcription</keyword>
<dbReference type="AlphaFoldDB" id="A0A815VRW7"/>
<evidence type="ECO:0000256" key="3">
    <source>
        <dbReference type="ARBA" id="ARBA00023170"/>
    </source>
</evidence>
<evidence type="ECO:0000313" key="6">
    <source>
        <dbReference type="Proteomes" id="UP000663832"/>
    </source>
</evidence>
<protein>
    <submittedName>
        <fullName evidence="4">Uncharacterized protein</fullName>
    </submittedName>
</protein>
<comment type="caution">
    <text evidence="4">The sequence shown here is derived from an EMBL/GenBank/DDBJ whole genome shotgun (WGS) entry which is preliminary data.</text>
</comment>
<dbReference type="Gene3D" id="1.10.565.10">
    <property type="entry name" value="Retinoid X Receptor"/>
    <property type="match status" value="1"/>
</dbReference>
<keyword evidence="1" id="KW-0805">Transcription regulation</keyword>
<dbReference type="EMBL" id="CAJNOM010004532">
    <property type="protein sequence ID" value="CAF1656559.1"/>
    <property type="molecule type" value="Genomic_DNA"/>
</dbReference>
<organism evidence="4 7">
    <name type="scientific">Adineta steineri</name>
    <dbReference type="NCBI Taxonomy" id="433720"/>
    <lineage>
        <taxon>Eukaryota</taxon>
        <taxon>Metazoa</taxon>
        <taxon>Spiralia</taxon>
        <taxon>Gnathifera</taxon>
        <taxon>Rotifera</taxon>
        <taxon>Eurotatoria</taxon>
        <taxon>Bdelloidea</taxon>
        <taxon>Adinetida</taxon>
        <taxon>Adinetidae</taxon>
        <taxon>Adineta</taxon>
    </lineage>
</organism>
<dbReference type="InterPro" id="IPR035500">
    <property type="entry name" value="NHR-like_dom_sf"/>
</dbReference>
<name>A0A815VRW7_9BILA</name>
<sequence length="120" mass="13641">MNRIETRVGKLTGQDSTLLSLLMLIVLFTPGLSMNIEEPLLKDPLAVHRAQKHYTQLLWNYLISKQGESQACEHFIQLLSAMFQIRSVSKNSQEFIRCQMISSNVVDQIAPVMQSVLHIS</sequence>
<evidence type="ECO:0000313" key="4">
    <source>
        <dbReference type="EMBL" id="CAF1538724.1"/>
    </source>
</evidence>
<evidence type="ECO:0000256" key="1">
    <source>
        <dbReference type="ARBA" id="ARBA00023015"/>
    </source>
</evidence>
<dbReference type="EMBL" id="CAJNOI010004155">
    <property type="protein sequence ID" value="CAF1538724.1"/>
    <property type="molecule type" value="Genomic_DNA"/>
</dbReference>
<keyword evidence="6" id="KW-1185">Reference proteome</keyword>
<gene>
    <name evidence="4" type="ORF">BJG266_LOCUS45422</name>
    <name evidence="5" type="ORF">QVE165_LOCUS62415</name>
</gene>